<evidence type="ECO:0000256" key="6">
    <source>
        <dbReference type="SAM" id="Phobius"/>
    </source>
</evidence>
<evidence type="ECO:0000256" key="4">
    <source>
        <dbReference type="ARBA" id="ARBA00022989"/>
    </source>
</evidence>
<dbReference type="PANTHER" id="PTHR30250:SF21">
    <property type="entry name" value="LIPID II FLIPPASE MURJ"/>
    <property type="match status" value="1"/>
</dbReference>
<evidence type="ECO:0000256" key="5">
    <source>
        <dbReference type="ARBA" id="ARBA00023136"/>
    </source>
</evidence>
<dbReference type="GO" id="GO:0015297">
    <property type="term" value="F:antiporter activity"/>
    <property type="evidence" value="ECO:0007669"/>
    <property type="project" value="InterPro"/>
</dbReference>
<evidence type="ECO:0000256" key="1">
    <source>
        <dbReference type="ARBA" id="ARBA00004651"/>
    </source>
</evidence>
<feature type="transmembrane region" description="Helical" evidence="6">
    <location>
        <begin position="413"/>
        <end position="434"/>
    </location>
</feature>
<gene>
    <name evidence="7" type="ORF">RsTaC01_0092</name>
</gene>
<feature type="transmembrane region" description="Helical" evidence="6">
    <location>
        <begin position="471"/>
        <end position="492"/>
    </location>
</feature>
<feature type="transmembrane region" description="Helical" evidence="6">
    <location>
        <begin position="264"/>
        <end position="284"/>
    </location>
</feature>
<feature type="transmembrane region" description="Helical" evidence="6">
    <location>
        <begin position="534"/>
        <end position="553"/>
    </location>
</feature>
<feature type="transmembrane region" description="Helical" evidence="6">
    <location>
        <begin position="101"/>
        <end position="123"/>
    </location>
</feature>
<dbReference type="AlphaFoldDB" id="A0AA48HZ49"/>
<feature type="transmembrane region" description="Helical" evidence="6">
    <location>
        <begin position="336"/>
        <end position="356"/>
    </location>
</feature>
<feature type="transmembrane region" description="Helical" evidence="6">
    <location>
        <begin position="377"/>
        <end position="401"/>
    </location>
</feature>
<dbReference type="InterPro" id="IPR002797">
    <property type="entry name" value="Polysacc_synth"/>
</dbReference>
<keyword evidence="5 6" id="KW-0472">Membrane</keyword>
<reference evidence="7" key="1">
    <citation type="journal article" date="2023" name="ISME J.">
        <title>Emergence of putative energy parasites within Clostridia revealed by genome analysis of a novel endosymbiotic clade.</title>
        <authorList>
            <person name="Takahashi K."/>
            <person name="Kuwahara H."/>
            <person name="Horikawa Y."/>
            <person name="Izawa K."/>
            <person name="Kato D."/>
            <person name="Inagaki T."/>
            <person name="Yuki M."/>
            <person name="Ohkuma M."/>
            <person name="Hongoh Y."/>
        </authorList>
    </citation>
    <scope>NUCLEOTIDE SEQUENCE</scope>
    <source>
        <strain evidence="7">RsTa-C01</strain>
    </source>
</reference>
<feature type="transmembrane region" description="Helical" evidence="6">
    <location>
        <begin position="129"/>
        <end position="149"/>
    </location>
</feature>
<dbReference type="Pfam" id="PF01554">
    <property type="entry name" value="MatE"/>
    <property type="match status" value="1"/>
</dbReference>
<evidence type="ECO:0000256" key="3">
    <source>
        <dbReference type="ARBA" id="ARBA00022692"/>
    </source>
</evidence>
<dbReference type="CDD" id="cd13124">
    <property type="entry name" value="MATE_SpoVB_like"/>
    <property type="match status" value="1"/>
</dbReference>
<feature type="transmembrane region" description="Helical" evidence="6">
    <location>
        <begin position="208"/>
        <end position="234"/>
    </location>
</feature>
<keyword evidence="3 6" id="KW-0812">Transmembrane</keyword>
<dbReference type="EMBL" id="AP027925">
    <property type="protein sequence ID" value="BED92389.1"/>
    <property type="molecule type" value="Genomic_DNA"/>
</dbReference>
<feature type="transmembrane region" description="Helical" evidence="6">
    <location>
        <begin position="504"/>
        <end position="522"/>
    </location>
</feature>
<dbReference type="Proteomes" id="UP001335720">
    <property type="component" value="Chromosome"/>
</dbReference>
<feature type="transmembrane region" description="Helical" evidence="6">
    <location>
        <begin position="59"/>
        <end position="80"/>
    </location>
</feature>
<dbReference type="InterPro" id="IPR050833">
    <property type="entry name" value="Poly_Biosynth_Transport"/>
</dbReference>
<comment type="subcellular location">
    <subcellularLocation>
        <location evidence="1">Cell membrane</location>
        <topology evidence="1">Multi-pass membrane protein</topology>
    </subcellularLocation>
</comment>
<dbReference type="InterPro" id="IPR024923">
    <property type="entry name" value="PG_synth_SpoVB"/>
</dbReference>
<dbReference type="PIRSF" id="PIRSF038958">
    <property type="entry name" value="PG_synth_SpoVB"/>
    <property type="match status" value="1"/>
</dbReference>
<dbReference type="GO" id="GO:0042910">
    <property type="term" value="F:xenobiotic transmembrane transporter activity"/>
    <property type="evidence" value="ECO:0007669"/>
    <property type="project" value="InterPro"/>
</dbReference>
<evidence type="ECO:0000313" key="7">
    <source>
        <dbReference type="EMBL" id="BED92389.1"/>
    </source>
</evidence>
<sequence length="578" mass="63172">MSKENKIQEKEISQSFAKSAFIMTISIFIVKILGALYKIPLLSVLGGEGYGYYGSAYNLYNPIYALSTAGLPIAFSRIISAEIVKKNFKNVKKLYKLSIPIFLITGISGILLMIAGAFTFSLVAKSPMVIYSILALAPTTLFCCLMSIYRGYYEGLRNMTPTAVSEIVESVGKVVFGLGFAFLIIKYGNQVLNLLGMSFQTKELENGAITALASSGAVLGITVSSAVGFIYLVIKYKRLGDGINQSDLDSSPKPESSKKLIKNILNLSIPIGLGAIVMNLSGVIDSLLIQKRLFDIISFTPEILISKYPNLIPLEIIERNTVHVFLWGCFSTMTNFTMLVSSVTQGISISALPSVTASWISKDILKLKNDIKSIFKITALISIPCGLGLSALSYPILNLIYGNKSETYISSKFMIISGIAAIFSAMCIPLFSMLQAVGRADIPVKLITIGVLIKIILNYTLVGIPDINIEGANIGTFVCYLLIFVLAIYYLLKETKVNINIKNILLKLGFSGICCSTFAYISQELLSKFISNKISTVLAICIAVFTYLLALFSTKAVSSEDFKNLPKIYNLLKKFKIK</sequence>
<keyword evidence="2" id="KW-1003">Cell membrane</keyword>
<proteinExistence type="predicted"/>
<dbReference type="KEGG" id="ptrh:RsTaC01_0092"/>
<protein>
    <submittedName>
        <fullName evidence="7">Stage V sporulation protein B</fullName>
    </submittedName>
</protein>
<accession>A0AA48HZ49</accession>
<evidence type="ECO:0000256" key="2">
    <source>
        <dbReference type="ARBA" id="ARBA00022475"/>
    </source>
</evidence>
<dbReference type="GO" id="GO:0005886">
    <property type="term" value="C:plasma membrane"/>
    <property type="evidence" value="ECO:0007669"/>
    <property type="project" value="UniProtKB-SubCell"/>
</dbReference>
<name>A0AA48HZ49_9FIRM</name>
<organism evidence="7">
    <name type="scientific">Candidatus Paraimprobicoccus trichonymphae</name>
    <dbReference type="NCBI Taxonomy" id="3033793"/>
    <lineage>
        <taxon>Bacteria</taxon>
        <taxon>Bacillati</taxon>
        <taxon>Bacillota</taxon>
        <taxon>Clostridia</taxon>
        <taxon>Candidatus Paraimprobicoccus</taxon>
    </lineage>
</organism>
<dbReference type="PANTHER" id="PTHR30250">
    <property type="entry name" value="PST FAMILY PREDICTED COLANIC ACID TRANSPORTER"/>
    <property type="match status" value="1"/>
</dbReference>
<feature type="transmembrane region" description="Helical" evidence="6">
    <location>
        <begin position="170"/>
        <end position="188"/>
    </location>
</feature>
<dbReference type="Pfam" id="PF01943">
    <property type="entry name" value="Polysacc_synt"/>
    <property type="match status" value="1"/>
</dbReference>
<feature type="transmembrane region" description="Helical" evidence="6">
    <location>
        <begin position="446"/>
        <end position="465"/>
    </location>
</feature>
<keyword evidence="4 6" id="KW-1133">Transmembrane helix</keyword>
<dbReference type="InterPro" id="IPR002528">
    <property type="entry name" value="MATE_fam"/>
</dbReference>
<feature type="transmembrane region" description="Helical" evidence="6">
    <location>
        <begin position="20"/>
        <end position="39"/>
    </location>
</feature>